<dbReference type="EMBL" id="FOHZ01000025">
    <property type="protein sequence ID" value="SET80091.1"/>
    <property type="molecule type" value="Genomic_DNA"/>
</dbReference>
<organism evidence="2 3">
    <name type="scientific">Marinobacter segnicrescens</name>
    <dbReference type="NCBI Taxonomy" id="430453"/>
    <lineage>
        <taxon>Bacteria</taxon>
        <taxon>Pseudomonadati</taxon>
        <taxon>Pseudomonadota</taxon>
        <taxon>Gammaproteobacteria</taxon>
        <taxon>Pseudomonadales</taxon>
        <taxon>Marinobacteraceae</taxon>
        <taxon>Marinobacter</taxon>
    </lineage>
</organism>
<accession>A0A1I0H8U7</accession>
<protein>
    <recommendedName>
        <fullName evidence="4">MobA/MobL family protein</fullName>
    </recommendedName>
</protein>
<evidence type="ECO:0000256" key="1">
    <source>
        <dbReference type="SAM" id="Coils"/>
    </source>
</evidence>
<evidence type="ECO:0000313" key="2">
    <source>
        <dbReference type="EMBL" id="SET80091.1"/>
    </source>
</evidence>
<feature type="coiled-coil region" evidence="1">
    <location>
        <begin position="262"/>
        <end position="289"/>
    </location>
</feature>
<keyword evidence="1" id="KW-0175">Coiled coil</keyword>
<sequence length="295" mass="35207">MPKAYTEHEKKISKASKAWRNYQWICSDEYAQDMEDRHILIAEGDYTGRPPVPLQKQKERALQEYKDALEDLRRYERQKHLKHMQEDDIKDFVKAQGHENKGRKRGGRAIALQKYIRRIERQIEETKEAPESDFVRKDGRGRPPMSRLQKVRHYERLVEKARAELIDTYSEMSEEDRIWHEMHDLKTDRRQLRLALRDPDNNQSSRIWRQFETAEKIEEALTDVNTLISKREAELKMIQAGIELPKRAEDIDPDGPHSAELYRRTLEHMIKEQKKIQKLEEEARKLGIDVSKLKN</sequence>
<evidence type="ECO:0008006" key="4">
    <source>
        <dbReference type="Google" id="ProtNLM"/>
    </source>
</evidence>
<dbReference type="OrthoDB" id="6362556at2"/>
<dbReference type="RefSeq" id="WP_091854425.1">
    <property type="nucleotide sequence ID" value="NZ_FOHZ01000025.1"/>
</dbReference>
<proteinExistence type="predicted"/>
<reference evidence="3" key="1">
    <citation type="submission" date="2016-10" db="EMBL/GenBank/DDBJ databases">
        <authorList>
            <person name="Varghese N."/>
            <person name="Submissions S."/>
        </authorList>
    </citation>
    <scope>NUCLEOTIDE SEQUENCE [LARGE SCALE GENOMIC DNA]</scope>
    <source>
        <strain evidence="3">CGMCC 1.6489</strain>
    </source>
</reference>
<keyword evidence="3" id="KW-1185">Reference proteome</keyword>
<evidence type="ECO:0000313" key="3">
    <source>
        <dbReference type="Proteomes" id="UP000198762"/>
    </source>
</evidence>
<name>A0A1I0H8U7_9GAMM</name>
<dbReference type="AlphaFoldDB" id="A0A1I0H8U7"/>
<dbReference type="Proteomes" id="UP000198762">
    <property type="component" value="Unassembled WGS sequence"/>
</dbReference>
<gene>
    <name evidence="2" type="ORF">SAMN04487962_12539</name>
</gene>